<proteinExistence type="predicted"/>
<reference evidence="1" key="1">
    <citation type="journal article" date="2020" name="Nat. Commun.">
        <title>Large-scale genome sequencing of mycorrhizal fungi provides insights into the early evolution of symbiotic traits.</title>
        <authorList>
            <person name="Miyauchi S."/>
            <person name="Kiss E."/>
            <person name="Kuo A."/>
            <person name="Drula E."/>
            <person name="Kohler A."/>
            <person name="Sanchez-Garcia M."/>
            <person name="Morin E."/>
            <person name="Andreopoulos B."/>
            <person name="Barry K.W."/>
            <person name="Bonito G."/>
            <person name="Buee M."/>
            <person name="Carver A."/>
            <person name="Chen C."/>
            <person name="Cichocki N."/>
            <person name="Clum A."/>
            <person name="Culley D."/>
            <person name="Crous P.W."/>
            <person name="Fauchery L."/>
            <person name="Girlanda M."/>
            <person name="Hayes R.D."/>
            <person name="Keri Z."/>
            <person name="LaButti K."/>
            <person name="Lipzen A."/>
            <person name="Lombard V."/>
            <person name="Magnuson J."/>
            <person name="Maillard F."/>
            <person name="Murat C."/>
            <person name="Nolan M."/>
            <person name="Ohm R.A."/>
            <person name="Pangilinan J."/>
            <person name="Pereira M.F."/>
            <person name="Perotto S."/>
            <person name="Peter M."/>
            <person name="Pfister S."/>
            <person name="Riley R."/>
            <person name="Sitrit Y."/>
            <person name="Stielow J.B."/>
            <person name="Szollosi G."/>
            <person name="Zifcakova L."/>
            <person name="Stursova M."/>
            <person name="Spatafora J.W."/>
            <person name="Tedersoo L."/>
            <person name="Vaario L.M."/>
            <person name="Yamada A."/>
            <person name="Yan M."/>
            <person name="Wang P."/>
            <person name="Xu J."/>
            <person name="Bruns T."/>
            <person name="Baldrian P."/>
            <person name="Vilgalys R."/>
            <person name="Dunand C."/>
            <person name="Henrissat B."/>
            <person name="Grigoriev I.V."/>
            <person name="Hibbett D."/>
            <person name="Nagy L.G."/>
            <person name="Martin F.M."/>
        </authorList>
    </citation>
    <scope>NUCLEOTIDE SEQUENCE</scope>
    <source>
        <strain evidence="1">UH-Tt-Lm1</strain>
    </source>
</reference>
<name>A0A9P6HSZ5_9AGAM</name>
<organism evidence="1 2">
    <name type="scientific">Thelephora terrestris</name>
    <dbReference type="NCBI Taxonomy" id="56493"/>
    <lineage>
        <taxon>Eukaryota</taxon>
        <taxon>Fungi</taxon>
        <taxon>Dikarya</taxon>
        <taxon>Basidiomycota</taxon>
        <taxon>Agaricomycotina</taxon>
        <taxon>Agaricomycetes</taxon>
        <taxon>Thelephorales</taxon>
        <taxon>Thelephoraceae</taxon>
        <taxon>Thelephora</taxon>
    </lineage>
</organism>
<dbReference type="Proteomes" id="UP000736335">
    <property type="component" value="Unassembled WGS sequence"/>
</dbReference>
<dbReference type="EMBL" id="WIUZ02000001">
    <property type="protein sequence ID" value="KAF9793478.1"/>
    <property type="molecule type" value="Genomic_DNA"/>
</dbReference>
<sequence>MIRWNLADRKGSQRGVRDEQVFWRVKAKAADEWFLKWWERRKELTVQKKCSSSRDLAERGKWPWKYHQPHCLINLTNSEFPSRVRTVSGKVPGYTLGIETGPCVVTLLNVLNAGLLTGGFTRPMCYLAQLLSTSTVRRSISGTWSKIDQERCDRSEDGYVSSNLSTLGYISQTSGWPSEIRAQQMIIAAPSGQPRIWIWVRVEVLNDSRPDRREYAVDVEQADEEDDISEIEEEVKNEDDPFDGFGLWSRGWRTRRGYKSASTKQVRFLVSGMNAQAFFA</sequence>
<evidence type="ECO:0000313" key="1">
    <source>
        <dbReference type="EMBL" id="KAF9793478.1"/>
    </source>
</evidence>
<comment type="caution">
    <text evidence="1">The sequence shown here is derived from an EMBL/GenBank/DDBJ whole genome shotgun (WGS) entry which is preliminary data.</text>
</comment>
<accession>A0A9P6HSZ5</accession>
<evidence type="ECO:0000313" key="2">
    <source>
        <dbReference type="Proteomes" id="UP000736335"/>
    </source>
</evidence>
<gene>
    <name evidence="1" type="ORF">BJ322DRAFT_131405</name>
</gene>
<keyword evidence="2" id="KW-1185">Reference proteome</keyword>
<dbReference type="AlphaFoldDB" id="A0A9P6HSZ5"/>
<reference evidence="1" key="2">
    <citation type="submission" date="2020-11" db="EMBL/GenBank/DDBJ databases">
        <authorList>
            <consortium name="DOE Joint Genome Institute"/>
            <person name="Kuo A."/>
            <person name="Miyauchi S."/>
            <person name="Kiss E."/>
            <person name="Drula E."/>
            <person name="Kohler A."/>
            <person name="Sanchez-Garcia M."/>
            <person name="Andreopoulos B."/>
            <person name="Barry K.W."/>
            <person name="Bonito G."/>
            <person name="Buee M."/>
            <person name="Carver A."/>
            <person name="Chen C."/>
            <person name="Cichocki N."/>
            <person name="Clum A."/>
            <person name="Culley D."/>
            <person name="Crous P.W."/>
            <person name="Fauchery L."/>
            <person name="Girlanda M."/>
            <person name="Hayes R."/>
            <person name="Keri Z."/>
            <person name="Labutti K."/>
            <person name="Lipzen A."/>
            <person name="Lombard V."/>
            <person name="Magnuson J."/>
            <person name="Maillard F."/>
            <person name="Morin E."/>
            <person name="Murat C."/>
            <person name="Nolan M."/>
            <person name="Ohm R."/>
            <person name="Pangilinan J."/>
            <person name="Pereira M."/>
            <person name="Perotto S."/>
            <person name="Peter M."/>
            <person name="Riley R."/>
            <person name="Sitrit Y."/>
            <person name="Stielow B."/>
            <person name="Szollosi G."/>
            <person name="Zifcakova L."/>
            <person name="Stursova M."/>
            <person name="Spatafora J.W."/>
            <person name="Tedersoo L."/>
            <person name="Vaario L.-M."/>
            <person name="Yamada A."/>
            <person name="Yan M."/>
            <person name="Wang P."/>
            <person name="Xu J."/>
            <person name="Bruns T."/>
            <person name="Baldrian P."/>
            <person name="Vilgalys R."/>
            <person name="Henrissat B."/>
            <person name="Grigoriev I.V."/>
            <person name="Hibbett D."/>
            <person name="Nagy L.G."/>
            <person name="Martin F.M."/>
        </authorList>
    </citation>
    <scope>NUCLEOTIDE SEQUENCE</scope>
    <source>
        <strain evidence="1">UH-Tt-Lm1</strain>
    </source>
</reference>
<protein>
    <submittedName>
        <fullName evidence="1">Uncharacterized protein</fullName>
    </submittedName>
</protein>